<organism evidence="1 2">
    <name type="scientific">Legionella cardiaca</name>
    <dbReference type="NCBI Taxonomy" id="1071983"/>
    <lineage>
        <taxon>Bacteria</taxon>
        <taxon>Pseudomonadati</taxon>
        <taxon>Pseudomonadota</taxon>
        <taxon>Gammaproteobacteria</taxon>
        <taxon>Legionellales</taxon>
        <taxon>Legionellaceae</taxon>
        <taxon>Legionella</taxon>
    </lineage>
</organism>
<evidence type="ECO:0000313" key="2">
    <source>
        <dbReference type="Proteomes" id="UP001222087"/>
    </source>
</evidence>
<dbReference type="RefSeq" id="WP_275090104.1">
    <property type="nucleotide sequence ID" value="NZ_CP119078.1"/>
</dbReference>
<dbReference type="EMBL" id="CP119078">
    <property type="protein sequence ID" value="WED44287.1"/>
    <property type="molecule type" value="Genomic_DNA"/>
</dbReference>
<proteinExistence type="predicted"/>
<evidence type="ECO:0000313" key="1">
    <source>
        <dbReference type="EMBL" id="WED44287.1"/>
    </source>
</evidence>
<keyword evidence="2" id="KW-1185">Reference proteome</keyword>
<protein>
    <submittedName>
        <fullName evidence="1">DUF1566 domain-containing protein</fullName>
    </submittedName>
</protein>
<gene>
    <name evidence="1" type="ORF">PXX05_05740</name>
</gene>
<sequence>MNRISKLIYTLLIGAINFLFIPTVQAFHPVWTFEPLTETEFSIPATGSAIVQYTVTNHSSHFHTLYLARVAGINQVTTVGNCQSPLRLAHDESCTLTLQINARNLQGNIVGGPELCEQANPNLCYRPASENILKITVLPVPGNTTLTSSVTTLALQAGGVARVITVTNRGVDAAFNVTYTPSPALPSGTRILPASCGTILPGGRCVLVIIPGVNPSAAPGNVNPLPITLTIKGNNTNLLTPSINILTYGSVYQSGFLFDINDSTPNSGSIGGKVAALSDRSSPAIGVIWSSDGSGSTSPFAVSDNIPGIYENSIAPPCTGNSDGSCNTGVIVAYYSPPVTNPAVNLAFYAAGLCRSSTDGGYSNWYLPSICEMGYDTASAGSGCSSGIPVANNIESNLVNNNIGGFLGPYWSSTESTTIPLGDAAWVQLYNPGVGNLQGSDDKYEQRGVRCVRVVTP</sequence>
<reference evidence="1 2" key="1">
    <citation type="submission" date="2023-02" db="EMBL/GenBank/DDBJ databases">
        <title>Genome Sequence of L. cardiaca H63T.</title>
        <authorList>
            <person name="Lopez A.E."/>
            <person name="Cianciotto N.P."/>
        </authorList>
    </citation>
    <scope>NUCLEOTIDE SEQUENCE [LARGE SCALE GENOMIC DNA]</scope>
    <source>
        <strain evidence="1 2">H63</strain>
    </source>
</reference>
<dbReference type="Proteomes" id="UP001222087">
    <property type="component" value="Chromosome"/>
</dbReference>
<accession>A0ABY8AYV5</accession>
<name>A0ABY8AYV5_9GAMM</name>